<keyword evidence="1" id="KW-0285">Flavoprotein</keyword>
<dbReference type="InterPro" id="IPR024719">
    <property type="entry name" value="HpaB/PvcC/4-BUDH_C"/>
</dbReference>
<organism evidence="8 9">
    <name type="scientific">Pseudomonas chlororaphis</name>
    <dbReference type="NCBI Taxonomy" id="587753"/>
    <lineage>
        <taxon>Bacteria</taxon>
        <taxon>Pseudomonadati</taxon>
        <taxon>Pseudomonadota</taxon>
        <taxon>Gammaproteobacteria</taxon>
        <taxon>Pseudomonadales</taxon>
        <taxon>Pseudomonadaceae</taxon>
        <taxon>Pseudomonas</taxon>
    </lineage>
</organism>
<dbReference type="Pfam" id="PF11794">
    <property type="entry name" value="HpaB_N"/>
    <property type="match status" value="1"/>
</dbReference>
<keyword evidence="2 4" id="KW-0274">FAD</keyword>
<evidence type="ECO:0000313" key="9">
    <source>
        <dbReference type="Proteomes" id="UP000268048"/>
    </source>
</evidence>
<evidence type="ECO:0000256" key="1">
    <source>
        <dbReference type="ARBA" id="ARBA00022630"/>
    </source>
</evidence>
<dbReference type="PANTHER" id="PTHR36117">
    <property type="entry name" value="4-HYDROXYPHENYLACETATE 3-MONOOXYGENASE-RELATED"/>
    <property type="match status" value="1"/>
</dbReference>
<evidence type="ECO:0000256" key="3">
    <source>
        <dbReference type="ARBA" id="ARBA00023002"/>
    </source>
</evidence>
<feature type="binding site" evidence="4">
    <location>
        <position position="200"/>
    </location>
    <ligand>
        <name>FAD</name>
        <dbReference type="ChEBI" id="CHEBI:57692"/>
    </ligand>
</feature>
<evidence type="ECO:0000259" key="6">
    <source>
        <dbReference type="Pfam" id="PF03241"/>
    </source>
</evidence>
<dbReference type="GO" id="GO:0052881">
    <property type="term" value="F:4-hydroxyphenylacetate 3-monooxygenase activity"/>
    <property type="evidence" value="ECO:0007669"/>
    <property type="project" value="UniProtKB-EC"/>
</dbReference>
<dbReference type="Gene3D" id="2.40.110.10">
    <property type="entry name" value="Butyryl-CoA Dehydrogenase, subunit A, domain 2"/>
    <property type="match status" value="1"/>
</dbReference>
<dbReference type="Pfam" id="PF03241">
    <property type="entry name" value="HpaB"/>
    <property type="match status" value="1"/>
</dbReference>
<dbReference type="AlphaFoldDB" id="A0A3G7TP87"/>
<dbReference type="EC" id="1.14.14.9" evidence="8"/>
<dbReference type="Proteomes" id="UP000268048">
    <property type="component" value="Chromosome"/>
</dbReference>
<dbReference type="Gene3D" id="1.20.140.10">
    <property type="entry name" value="Butyryl-CoA Dehydrogenase, subunit A, domain 3"/>
    <property type="match status" value="1"/>
</dbReference>
<dbReference type="PIRSF" id="PIRSF000331">
    <property type="entry name" value="HpaA_HpaB"/>
    <property type="match status" value="1"/>
</dbReference>
<evidence type="ECO:0000259" key="7">
    <source>
        <dbReference type="Pfam" id="PF11794"/>
    </source>
</evidence>
<dbReference type="GO" id="GO:0016627">
    <property type="term" value="F:oxidoreductase activity, acting on the CH-CH group of donors"/>
    <property type="evidence" value="ECO:0007669"/>
    <property type="project" value="InterPro"/>
</dbReference>
<dbReference type="InterPro" id="IPR036250">
    <property type="entry name" value="AcylCo_DH-like_C"/>
</dbReference>
<feature type="domain" description="HpaB/PvcC/4-BUDH N-terminal" evidence="7">
    <location>
        <begin position="20"/>
        <end position="282"/>
    </location>
</feature>
<feature type="binding site" evidence="4">
    <location>
        <begin position="160"/>
        <end position="162"/>
    </location>
    <ligand>
        <name>FAD</name>
        <dbReference type="ChEBI" id="CHEBI:57692"/>
    </ligand>
</feature>
<dbReference type="InterPro" id="IPR024674">
    <property type="entry name" value="HpaB/PvcC/4-BUDH_N"/>
</dbReference>
<gene>
    <name evidence="8" type="ORF">C4K04_2393</name>
</gene>
<dbReference type="RefSeq" id="WP_124320128.1">
    <property type="nucleotide sequence ID" value="NZ_CP027753.1"/>
</dbReference>
<evidence type="ECO:0000256" key="2">
    <source>
        <dbReference type="ARBA" id="ARBA00022827"/>
    </source>
</evidence>
<proteinExistence type="predicted"/>
<reference evidence="8 9" key="1">
    <citation type="submission" date="2018-03" db="EMBL/GenBank/DDBJ databases">
        <title>Diversity of phytobeneficial traits revealed by whole-genome analysis of worldwide-isolated phenazine-producing Pseudomonas spp.</title>
        <authorList>
            <person name="Biessy A."/>
            <person name="Novinscak A."/>
            <person name="Blom J."/>
            <person name="Leger G."/>
            <person name="Thomashow L.S."/>
            <person name="Cazorla F.M."/>
            <person name="Josic D."/>
            <person name="Filion M."/>
        </authorList>
    </citation>
    <scope>NUCLEOTIDE SEQUENCE [LARGE SCALE GENOMIC DNA]</scope>
    <source>
        <strain evidence="8 9">B25</strain>
    </source>
</reference>
<evidence type="ECO:0000256" key="5">
    <source>
        <dbReference type="SAM" id="MobiDB-lite"/>
    </source>
</evidence>
<dbReference type="PANTHER" id="PTHR36117:SF3">
    <property type="entry name" value="4-HYDROXYPHENYLACETATE 3-MONOOXYGENASE-RELATED"/>
    <property type="match status" value="1"/>
</dbReference>
<dbReference type="InterPro" id="IPR009100">
    <property type="entry name" value="AcylCoA_DH/oxidase_NM_dom_sf"/>
</dbReference>
<keyword evidence="3 8" id="KW-0560">Oxidoreductase</keyword>
<dbReference type="PIRSF" id="PIRSF500125">
    <property type="entry name" value="4_HPA_large"/>
    <property type="match status" value="1"/>
</dbReference>
<dbReference type="InterPro" id="IPR004925">
    <property type="entry name" value="HpaB/PvcC/4-BUDH"/>
</dbReference>
<dbReference type="InterPro" id="IPR024677">
    <property type="entry name" value="HpaB/PvcC"/>
</dbReference>
<protein>
    <submittedName>
        <fullName evidence="8">4-hydroxyphenylacetate 3-monooxygenase</fullName>
        <ecNumber evidence="8">1.14.14.9</ecNumber>
    </submittedName>
</protein>
<dbReference type="Gene3D" id="1.10.3140.10">
    <property type="entry name" value="4-hydroxybutyryl-coa dehydratase, domain 1"/>
    <property type="match status" value="1"/>
</dbReference>
<dbReference type="InterPro" id="IPR046373">
    <property type="entry name" value="Acyl-CoA_Oxase/DH_mid-dom_sf"/>
</dbReference>
<name>A0A3G7TP87_9PSED</name>
<evidence type="ECO:0000256" key="4">
    <source>
        <dbReference type="PIRSR" id="PIRSR000331-2"/>
    </source>
</evidence>
<feature type="region of interest" description="Disordered" evidence="5">
    <location>
        <begin position="1"/>
        <end position="21"/>
    </location>
</feature>
<keyword evidence="8" id="KW-0503">Monooxygenase</keyword>
<accession>A0A3G7TP87</accession>
<dbReference type="EMBL" id="CP027753">
    <property type="protein sequence ID" value="AZE48066.1"/>
    <property type="molecule type" value="Genomic_DNA"/>
</dbReference>
<dbReference type="SUPFAM" id="SSF47203">
    <property type="entry name" value="Acyl-CoA dehydrogenase C-terminal domain-like"/>
    <property type="match status" value="1"/>
</dbReference>
<feature type="domain" description="HpaB/PvcC/4-BUDH C-terminal" evidence="6">
    <location>
        <begin position="292"/>
        <end position="491"/>
    </location>
</feature>
<evidence type="ECO:0000313" key="8">
    <source>
        <dbReference type="EMBL" id="AZE48066.1"/>
    </source>
</evidence>
<sequence length="516" mass="57274">MIHDNHRLSSAPAATDRPFTGEGYLRSLQDDRCVYLNGERVEDVTEHPAFRQAARSVAVLYDALHDPAQQSVLTCPTDTGNGGFTHRSFLHCADAGQLIAQQKAIAAWSRLNYGWMGRTPDYKASFMNTLGINASYYGPFADNARDWYRCAQEQALFLSHAIANPPVDRAHPEQASDVYIHVDEEVDGGLIISGAKVVATSAALTQYAFVSHHAGITGINSKSVMFLVPMNTPGVKVICRSSYEWQSASTTTPFDAPLSSRFDENDAILVFDRVFVPWSAVLHYGHQGLSEHFATDSGILQGTCFQACIRFSVKLDFFVGLLTKVLHATSGDAFRGNQVLLGEVIALRHMFWSLANTMASEPDRWLDGAVLPNLHAALAYRAMSPDAYGRVKEIINKIVASALIYLPSSAKDFANPEIDAYLARYVRGSNGTGHRERIKLLKLLWDAVGTEFAGRHELYERNYAGNHEEIKLHLQLMAKQDGSLSVMTQMVERCLADYDEKGWINPVWRNSNEPVR</sequence>
<dbReference type="SUPFAM" id="SSF56645">
    <property type="entry name" value="Acyl-CoA dehydrogenase NM domain-like"/>
    <property type="match status" value="1"/>
</dbReference>